<protein>
    <submittedName>
        <fullName evidence="1">Uncharacterized protein</fullName>
    </submittedName>
</protein>
<sequence length="437" mass="47965">MRFIFFFILLSQTFVACHKADTSVPDVPPVDFSVNNTWQCEVGGITYSGSIDTSFYKIIGAGMQDTILYLSGSSANGKANITMKMFINRTSFRSDTMHITYGISYFRFDTSSNNYLQTSSNATVLFSIEGFTTKKLKGSFSGILNGTDGSYQNITNGKLSLDVDKGNSTPKFLGLTVENKFIYGPIRTGVIKANTLIIDGVTFDGDSVYQLQIRTGTRIKTGVYHSQKGDVGFQLWRPDIVTHYVSDSLGDLAVTILSVTGDIVTGTFKGNALTEDGSGNITPLSGYFTCRVKDYYNIGVDSLNQWGFSIDNRGQYPYETMGGNISNASIFRNGVTNRLIINGHSDYGSSVFHISLTSYSGFSPGAVYSPNVFVDSCYFSNRDKSYFAGISGFYIKIDSINSQRIAADFYGNMTVSNLFYGSGTSEVCRKGYFQANF</sequence>
<evidence type="ECO:0000313" key="1">
    <source>
        <dbReference type="EMBL" id="KAA9041240.1"/>
    </source>
</evidence>
<dbReference type="RefSeq" id="WP_150413329.1">
    <property type="nucleotide sequence ID" value="NZ_VYQF01000001.1"/>
</dbReference>
<dbReference type="Proteomes" id="UP000326903">
    <property type="component" value="Unassembled WGS sequence"/>
</dbReference>
<name>A0A5J5IJL2_9BACT</name>
<dbReference type="PROSITE" id="PS51257">
    <property type="entry name" value="PROKAR_LIPOPROTEIN"/>
    <property type="match status" value="1"/>
</dbReference>
<reference evidence="1 2" key="1">
    <citation type="submission" date="2019-09" db="EMBL/GenBank/DDBJ databases">
        <title>Draft genome sequence of Ginsengibacter sp. BR5-29.</title>
        <authorList>
            <person name="Im W.-T."/>
        </authorList>
    </citation>
    <scope>NUCLEOTIDE SEQUENCE [LARGE SCALE GENOMIC DNA]</scope>
    <source>
        <strain evidence="1 2">BR5-29</strain>
    </source>
</reference>
<accession>A0A5J5IJL2</accession>
<proteinExistence type="predicted"/>
<evidence type="ECO:0000313" key="2">
    <source>
        <dbReference type="Proteomes" id="UP000326903"/>
    </source>
</evidence>
<comment type="caution">
    <text evidence="1">The sequence shown here is derived from an EMBL/GenBank/DDBJ whole genome shotgun (WGS) entry which is preliminary data.</text>
</comment>
<dbReference type="EMBL" id="VYQF01000001">
    <property type="protein sequence ID" value="KAA9041240.1"/>
    <property type="molecule type" value="Genomic_DNA"/>
</dbReference>
<dbReference type="AlphaFoldDB" id="A0A5J5IJL2"/>
<keyword evidence="2" id="KW-1185">Reference proteome</keyword>
<gene>
    <name evidence="1" type="ORF">FW778_04175</name>
</gene>
<organism evidence="1 2">
    <name type="scientific">Ginsengibacter hankyongi</name>
    <dbReference type="NCBI Taxonomy" id="2607284"/>
    <lineage>
        <taxon>Bacteria</taxon>
        <taxon>Pseudomonadati</taxon>
        <taxon>Bacteroidota</taxon>
        <taxon>Chitinophagia</taxon>
        <taxon>Chitinophagales</taxon>
        <taxon>Chitinophagaceae</taxon>
        <taxon>Ginsengibacter</taxon>
    </lineage>
</organism>